<protein>
    <submittedName>
        <fullName evidence="2">Dihydrofolate reductase</fullName>
        <ecNumber evidence="2">1.5.1.3</ecNumber>
    </submittedName>
</protein>
<feature type="non-terminal residue" evidence="2">
    <location>
        <position position="1"/>
    </location>
</feature>
<evidence type="ECO:0000256" key="1">
    <source>
        <dbReference type="SAM" id="MobiDB-lite"/>
    </source>
</evidence>
<dbReference type="EMBL" id="CADCVQ010000063">
    <property type="protein sequence ID" value="CAA9491026.1"/>
    <property type="molecule type" value="Genomic_DNA"/>
</dbReference>
<dbReference type="GO" id="GO:0004146">
    <property type="term" value="F:dihydrofolate reductase activity"/>
    <property type="evidence" value="ECO:0007669"/>
    <property type="project" value="UniProtKB-EC"/>
</dbReference>
<gene>
    <name evidence="2" type="ORF">AVDCRST_MAG67-1377</name>
</gene>
<feature type="region of interest" description="Disordered" evidence="1">
    <location>
        <begin position="28"/>
        <end position="112"/>
    </location>
</feature>
<organism evidence="2">
    <name type="scientific">uncultured Solirubrobacteraceae bacterium</name>
    <dbReference type="NCBI Taxonomy" id="1162706"/>
    <lineage>
        <taxon>Bacteria</taxon>
        <taxon>Bacillati</taxon>
        <taxon>Actinomycetota</taxon>
        <taxon>Thermoleophilia</taxon>
        <taxon>Solirubrobacterales</taxon>
        <taxon>Solirubrobacteraceae</taxon>
        <taxon>environmental samples</taxon>
    </lineage>
</organism>
<feature type="non-terminal residue" evidence="2">
    <location>
        <position position="112"/>
    </location>
</feature>
<name>A0A6J4SFF5_9ACTN</name>
<feature type="compositionally biased region" description="Basic and acidic residues" evidence="1">
    <location>
        <begin position="97"/>
        <end position="112"/>
    </location>
</feature>
<feature type="compositionally biased region" description="Basic and acidic residues" evidence="1">
    <location>
        <begin position="59"/>
        <end position="70"/>
    </location>
</feature>
<proteinExistence type="predicted"/>
<keyword evidence="2" id="KW-0560">Oxidoreductase</keyword>
<accession>A0A6J4SFF5</accession>
<dbReference type="EC" id="1.5.1.3" evidence="2"/>
<feature type="compositionally biased region" description="Basic residues" evidence="1">
    <location>
        <begin position="30"/>
        <end position="57"/>
    </location>
</feature>
<reference evidence="2" key="1">
    <citation type="submission" date="2020-02" db="EMBL/GenBank/DDBJ databases">
        <authorList>
            <person name="Meier V. D."/>
        </authorList>
    </citation>
    <scope>NUCLEOTIDE SEQUENCE</scope>
    <source>
        <strain evidence="2">AVDCRST_MAG67</strain>
    </source>
</reference>
<sequence length="112" mass="12421">EATLDGGELPCWPQHTAPGVRARGFAATWHSRRDHQAQGRRRRPHGHRRCHTRRGGHAGRADRRVRDRHPSGPGGRRHAVLHGPGQLGEPEPGGDPDVSRRRGADQVRDQAL</sequence>
<dbReference type="AlphaFoldDB" id="A0A6J4SFF5"/>
<evidence type="ECO:0000313" key="2">
    <source>
        <dbReference type="EMBL" id="CAA9491026.1"/>
    </source>
</evidence>